<evidence type="ECO:0008006" key="3">
    <source>
        <dbReference type="Google" id="ProtNLM"/>
    </source>
</evidence>
<keyword evidence="2" id="KW-1185">Reference proteome</keyword>
<dbReference type="Proteomes" id="UP001223978">
    <property type="component" value="Unassembled WGS sequence"/>
</dbReference>
<comment type="caution">
    <text evidence="1">The sequence shown here is derived from an EMBL/GenBank/DDBJ whole genome shotgun (WGS) entry which is preliminary data.</text>
</comment>
<dbReference type="RefSeq" id="WP_282540934.1">
    <property type="nucleotide sequence ID" value="NZ_JASCIQ010000003.1"/>
</dbReference>
<accession>A0ABT6S502</accession>
<dbReference type="EMBL" id="JASCIQ010000003">
    <property type="protein sequence ID" value="MDI3402984.1"/>
    <property type="molecule type" value="Genomic_DNA"/>
</dbReference>
<organism evidence="1 2">
    <name type="scientific">Streptomyces cavernicola</name>
    <dbReference type="NCBI Taxonomy" id="3043613"/>
    <lineage>
        <taxon>Bacteria</taxon>
        <taxon>Bacillati</taxon>
        <taxon>Actinomycetota</taxon>
        <taxon>Actinomycetes</taxon>
        <taxon>Kitasatosporales</taxon>
        <taxon>Streptomycetaceae</taxon>
        <taxon>Streptomyces</taxon>
    </lineage>
</organism>
<evidence type="ECO:0000313" key="1">
    <source>
        <dbReference type="EMBL" id="MDI3402984.1"/>
    </source>
</evidence>
<reference evidence="1 2" key="1">
    <citation type="submission" date="2023-05" db="EMBL/GenBank/DDBJ databases">
        <title>Draft genome sequence of Streptomyces sp. B-S-A6 isolated from a cave soil in Thailand.</title>
        <authorList>
            <person name="Chamroensaksri N."/>
            <person name="Muangham S."/>
        </authorList>
    </citation>
    <scope>NUCLEOTIDE SEQUENCE [LARGE SCALE GENOMIC DNA]</scope>
    <source>
        <strain evidence="1 2">B-S-A6</strain>
    </source>
</reference>
<gene>
    <name evidence="1" type="ORF">QIS96_03985</name>
</gene>
<protein>
    <recommendedName>
        <fullName evidence="3">DUF4034 domain-containing protein</fullName>
    </recommendedName>
</protein>
<name>A0ABT6S502_9ACTN</name>
<sequence>MALFRAVIRTARMVRHAPRLGEGLPPDDAVLLDAPDERLAPALLAAGRGEHEPAAKLLAGTREAAEWENRDRYLLRLATFAEARGDWFESWLHTAPHDPDALLVKAELAVRHAWRSPARAELLHESAPLITAAAEADPRDPVPWRIALDHARGCGASRTAFNALWSEAVRRSPHHYGCHAAALQYLSASWYGSHRECLDFAERAAAEALPGSLVRALPVRGAFAYLLGPGRSSVPAGRLHAAADCAIELSATYEAGDPYPAEVRNLLAYVLVRQERWGDALDQLRLIGPCATSFPWDRISDDPLGQFLELRDGVRLEVAAATPLRARARRTRSERA</sequence>
<evidence type="ECO:0000313" key="2">
    <source>
        <dbReference type="Proteomes" id="UP001223978"/>
    </source>
</evidence>
<proteinExistence type="predicted"/>